<sequence>MLAVAPGLDDQRRVGRQPVSAASLAVTHCRSPSEGEGDGEMFSGDTAYGNQRDVEE</sequence>
<reference evidence="3" key="1">
    <citation type="journal article" date="2005" name="Nature">
        <title>The map-based sequence of the rice genome.</title>
        <authorList>
            <consortium name="International rice genome sequencing project (IRGSP)"/>
            <person name="Matsumoto T."/>
            <person name="Wu J."/>
            <person name="Kanamori H."/>
            <person name="Katayose Y."/>
            <person name="Fujisawa M."/>
            <person name="Namiki N."/>
            <person name="Mizuno H."/>
            <person name="Yamamoto K."/>
            <person name="Antonio B.A."/>
            <person name="Baba T."/>
            <person name="Sakata K."/>
            <person name="Nagamura Y."/>
            <person name="Aoki H."/>
            <person name="Arikawa K."/>
            <person name="Arita K."/>
            <person name="Bito T."/>
            <person name="Chiden Y."/>
            <person name="Fujitsuka N."/>
            <person name="Fukunaka R."/>
            <person name="Hamada M."/>
            <person name="Harada C."/>
            <person name="Hayashi A."/>
            <person name="Hijishita S."/>
            <person name="Honda M."/>
            <person name="Hosokawa S."/>
            <person name="Ichikawa Y."/>
            <person name="Idonuma A."/>
            <person name="Iijima M."/>
            <person name="Ikeda M."/>
            <person name="Ikeno M."/>
            <person name="Ito K."/>
            <person name="Ito S."/>
            <person name="Ito T."/>
            <person name="Ito Y."/>
            <person name="Ito Y."/>
            <person name="Iwabuchi A."/>
            <person name="Kamiya K."/>
            <person name="Karasawa W."/>
            <person name="Kurita K."/>
            <person name="Katagiri S."/>
            <person name="Kikuta A."/>
            <person name="Kobayashi H."/>
            <person name="Kobayashi N."/>
            <person name="Machita K."/>
            <person name="Maehara T."/>
            <person name="Masukawa M."/>
            <person name="Mizubayashi T."/>
            <person name="Mukai Y."/>
            <person name="Nagasaki H."/>
            <person name="Nagata Y."/>
            <person name="Naito S."/>
            <person name="Nakashima M."/>
            <person name="Nakama Y."/>
            <person name="Nakamichi Y."/>
            <person name="Nakamura M."/>
            <person name="Meguro A."/>
            <person name="Negishi M."/>
            <person name="Ohta I."/>
            <person name="Ohta T."/>
            <person name="Okamoto M."/>
            <person name="Ono N."/>
            <person name="Saji S."/>
            <person name="Sakaguchi M."/>
            <person name="Sakai K."/>
            <person name="Shibata M."/>
            <person name="Shimokawa T."/>
            <person name="Song J."/>
            <person name="Takazaki Y."/>
            <person name="Terasawa K."/>
            <person name="Tsugane M."/>
            <person name="Tsuji K."/>
            <person name="Ueda S."/>
            <person name="Waki K."/>
            <person name="Yamagata H."/>
            <person name="Yamamoto M."/>
            <person name="Yamamoto S."/>
            <person name="Yamane H."/>
            <person name="Yoshiki S."/>
            <person name="Yoshihara R."/>
            <person name="Yukawa K."/>
            <person name="Zhong H."/>
            <person name="Yano M."/>
            <person name="Yuan Q."/>
            <person name="Ouyang S."/>
            <person name="Liu J."/>
            <person name="Jones K.M."/>
            <person name="Gansberger K."/>
            <person name="Moffat K."/>
            <person name="Hill J."/>
            <person name="Bera J."/>
            <person name="Fadrosh D."/>
            <person name="Jin S."/>
            <person name="Johri S."/>
            <person name="Kim M."/>
            <person name="Overton L."/>
            <person name="Reardon M."/>
            <person name="Tsitrin T."/>
            <person name="Vuong H."/>
            <person name="Weaver B."/>
            <person name="Ciecko A."/>
            <person name="Tallon L."/>
            <person name="Jackson J."/>
            <person name="Pai G."/>
            <person name="Aken S.V."/>
            <person name="Utterback T."/>
            <person name="Reidmuller S."/>
            <person name="Feldblyum T."/>
            <person name="Hsiao J."/>
            <person name="Zismann V."/>
            <person name="Iobst S."/>
            <person name="de Vazeille A.R."/>
            <person name="Buell C.R."/>
            <person name="Ying K."/>
            <person name="Li Y."/>
            <person name="Lu T."/>
            <person name="Huang Y."/>
            <person name="Zhao Q."/>
            <person name="Feng Q."/>
            <person name="Zhang L."/>
            <person name="Zhu J."/>
            <person name="Weng Q."/>
            <person name="Mu J."/>
            <person name="Lu Y."/>
            <person name="Fan D."/>
            <person name="Liu Y."/>
            <person name="Guan J."/>
            <person name="Zhang Y."/>
            <person name="Yu S."/>
            <person name="Liu X."/>
            <person name="Zhang Y."/>
            <person name="Hong G."/>
            <person name="Han B."/>
            <person name="Choisne N."/>
            <person name="Demange N."/>
            <person name="Orjeda G."/>
            <person name="Samain S."/>
            <person name="Cattolico L."/>
            <person name="Pelletier E."/>
            <person name="Couloux A."/>
            <person name="Segurens B."/>
            <person name="Wincker P."/>
            <person name="D'Hont A."/>
            <person name="Scarpelli C."/>
            <person name="Weissenbach J."/>
            <person name="Salanoubat M."/>
            <person name="Quetier F."/>
            <person name="Yu Y."/>
            <person name="Kim H.R."/>
            <person name="Rambo T."/>
            <person name="Currie J."/>
            <person name="Collura K."/>
            <person name="Luo M."/>
            <person name="Yang T."/>
            <person name="Ammiraju J.S.S."/>
            <person name="Engler F."/>
            <person name="Soderlund C."/>
            <person name="Wing R.A."/>
            <person name="Palmer L.E."/>
            <person name="de la Bastide M."/>
            <person name="Spiegel L."/>
            <person name="Nascimento L."/>
            <person name="Zutavern T."/>
            <person name="O'Shaughnessy A."/>
            <person name="Dike S."/>
            <person name="Dedhia N."/>
            <person name="Preston R."/>
            <person name="Balija V."/>
            <person name="McCombie W.R."/>
            <person name="Chow T."/>
            <person name="Chen H."/>
            <person name="Chung M."/>
            <person name="Chen C."/>
            <person name="Shaw J."/>
            <person name="Wu H."/>
            <person name="Hsiao K."/>
            <person name="Chao Y."/>
            <person name="Chu M."/>
            <person name="Cheng C."/>
            <person name="Hour A."/>
            <person name="Lee P."/>
            <person name="Lin S."/>
            <person name="Lin Y."/>
            <person name="Liou J."/>
            <person name="Liu S."/>
            <person name="Hsing Y."/>
            <person name="Raghuvanshi S."/>
            <person name="Mohanty A."/>
            <person name="Bharti A.K."/>
            <person name="Gaur A."/>
            <person name="Gupta V."/>
            <person name="Kumar D."/>
            <person name="Ravi V."/>
            <person name="Vij S."/>
            <person name="Kapur A."/>
            <person name="Khurana P."/>
            <person name="Khurana P."/>
            <person name="Khurana J.P."/>
            <person name="Tyagi A.K."/>
            <person name="Gaikwad K."/>
            <person name="Singh A."/>
            <person name="Dalal V."/>
            <person name="Srivastava S."/>
            <person name="Dixit A."/>
            <person name="Pal A.K."/>
            <person name="Ghazi I.A."/>
            <person name="Yadav M."/>
            <person name="Pandit A."/>
            <person name="Bhargava A."/>
            <person name="Sureshbabu K."/>
            <person name="Batra K."/>
            <person name="Sharma T.R."/>
            <person name="Mohapatra T."/>
            <person name="Singh N.K."/>
            <person name="Messing J."/>
            <person name="Nelson A.B."/>
            <person name="Fuks G."/>
            <person name="Kavchok S."/>
            <person name="Keizer G."/>
            <person name="Linton E."/>
            <person name="Llaca V."/>
            <person name="Song R."/>
            <person name="Tanyolac B."/>
            <person name="Young S."/>
            <person name="Ho-Il K."/>
            <person name="Hahn J.H."/>
            <person name="Sangsakoo G."/>
            <person name="Vanavichit A."/>
            <person name="de Mattos Luiz.A.T."/>
            <person name="Zimmer P.D."/>
            <person name="Malone G."/>
            <person name="Dellagostin O."/>
            <person name="de Oliveira A.C."/>
            <person name="Bevan M."/>
            <person name="Bancroft I."/>
            <person name="Minx P."/>
            <person name="Cordum H."/>
            <person name="Wilson R."/>
            <person name="Cheng Z."/>
            <person name="Jin W."/>
            <person name="Jiang J."/>
            <person name="Leong S.A."/>
            <person name="Iwama H."/>
            <person name="Gojobori T."/>
            <person name="Itoh T."/>
            <person name="Niimura Y."/>
            <person name="Fujii Y."/>
            <person name="Habara T."/>
            <person name="Sakai H."/>
            <person name="Sato Y."/>
            <person name="Wilson G."/>
            <person name="Kumar K."/>
            <person name="McCouch S."/>
            <person name="Juretic N."/>
            <person name="Hoen D."/>
            <person name="Wright S."/>
            <person name="Bruskiewich R."/>
            <person name="Bureau T."/>
            <person name="Miyao A."/>
            <person name="Hirochika H."/>
            <person name="Nishikawa T."/>
            <person name="Kadowaki K."/>
            <person name="Sugiura M."/>
            <person name="Burr B."/>
            <person name="Sasaki T."/>
        </authorList>
    </citation>
    <scope>NUCLEOTIDE SEQUENCE [LARGE SCALE GENOMIC DNA]</scope>
    <source>
        <strain evidence="3">cv. Nipponbare</strain>
    </source>
</reference>
<evidence type="ECO:0000313" key="2">
    <source>
        <dbReference type="EMBL" id="BAD23468.1"/>
    </source>
</evidence>
<accession>Q6K3N5</accession>
<name>Q6K3N5_ORYSJ</name>
<reference evidence="3" key="2">
    <citation type="journal article" date="2008" name="Nucleic Acids Res.">
        <title>The rice annotation project database (RAP-DB): 2008 update.</title>
        <authorList>
            <consortium name="The rice annotation project (RAP)"/>
        </authorList>
    </citation>
    <scope>GENOME REANNOTATION</scope>
    <source>
        <strain evidence="3">cv. Nipponbare</strain>
    </source>
</reference>
<dbReference type="Proteomes" id="UP000000763">
    <property type="component" value="Chromosome 2"/>
</dbReference>
<gene>
    <name evidence="2" type="primary">OSJNBb0021C10.12</name>
</gene>
<evidence type="ECO:0000313" key="3">
    <source>
        <dbReference type="Proteomes" id="UP000000763"/>
    </source>
</evidence>
<organism evidence="2 3">
    <name type="scientific">Oryza sativa subsp. japonica</name>
    <name type="common">Rice</name>
    <dbReference type="NCBI Taxonomy" id="39947"/>
    <lineage>
        <taxon>Eukaryota</taxon>
        <taxon>Viridiplantae</taxon>
        <taxon>Streptophyta</taxon>
        <taxon>Embryophyta</taxon>
        <taxon>Tracheophyta</taxon>
        <taxon>Spermatophyta</taxon>
        <taxon>Magnoliopsida</taxon>
        <taxon>Liliopsida</taxon>
        <taxon>Poales</taxon>
        <taxon>Poaceae</taxon>
        <taxon>BOP clade</taxon>
        <taxon>Oryzoideae</taxon>
        <taxon>Oryzeae</taxon>
        <taxon>Oryzinae</taxon>
        <taxon>Oryza</taxon>
        <taxon>Oryza sativa</taxon>
    </lineage>
</organism>
<evidence type="ECO:0000256" key="1">
    <source>
        <dbReference type="SAM" id="MobiDB-lite"/>
    </source>
</evidence>
<protein>
    <submittedName>
        <fullName evidence="2">Uncharacterized protein</fullName>
    </submittedName>
</protein>
<feature type="region of interest" description="Disordered" evidence="1">
    <location>
        <begin position="1"/>
        <end position="56"/>
    </location>
</feature>
<dbReference type="AlphaFoldDB" id="Q6K3N5"/>
<proteinExistence type="predicted"/>
<dbReference type="EMBL" id="AP005630">
    <property type="protein sequence ID" value="BAD23468.1"/>
    <property type="molecule type" value="Genomic_DNA"/>
</dbReference>